<reference evidence="1 2" key="1">
    <citation type="submission" date="2021-06" db="EMBL/GenBank/DDBJ databases">
        <title>Halomicroarcula sp. a new haloarchaeum isolated from saline soil.</title>
        <authorList>
            <person name="Duran-Viseras A."/>
            <person name="Sanchez-Porro C."/>
            <person name="Ventosa A."/>
        </authorList>
    </citation>
    <scope>NUCLEOTIDE SEQUENCE [LARGE SCALE GENOMIC DNA]</scope>
    <source>
        <strain evidence="1 2">F13</strain>
    </source>
</reference>
<dbReference type="InterPro" id="IPR008979">
    <property type="entry name" value="Galactose-bd-like_sf"/>
</dbReference>
<keyword evidence="2" id="KW-1185">Reference proteome</keyword>
<dbReference type="Pfam" id="PF24108">
    <property type="entry name" value="DUF7383"/>
    <property type="match status" value="1"/>
</dbReference>
<organism evidence="1 2">
    <name type="scientific">Haloarcula rubra</name>
    <dbReference type="NCBI Taxonomy" id="2487747"/>
    <lineage>
        <taxon>Archaea</taxon>
        <taxon>Methanobacteriati</taxon>
        <taxon>Methanobacteriota</taxon>
        <taxon>Stenosarchaea group</taxon>
        <taxon>Halobacteria</taxon>
        <taxon>Halobacteriales</taxon>
        <taxon>Haloarculaceae</taxon>
        <taxon>Haloarcula</taxon>
    </lineage>
</organism>
<sequence length="129" mass="14490">MSHRANYARCTFQQHLGPGEDSLDVPWAEFSGDSTDRVAFDVPTDAPAEPYVEMQVYDVDAFTHEICLNDQPLSGFDVAPGTGWQYWMDTVAADHLHAGENTLQFERDRDSEDAFVVGTAIVHWKEPVE</sequence>
<accession>A0AAW4PQ56</accession>
<evidence type="ECO:0000313" key="2">
    <source>
        <dbReference type="Proteomes" id="UP001430377"/>
    </source>
</evidence>
<dbReference type="SUPFAM" id="SSF49785">
    <property type="entry name" value="Galactose-binding domain-like"/>
    <property type="match status" value="1"/>
</dbReference>
<dbReference type="Gene3D" id="2.60.120.260">
    <property type="entry name" value="Galactose-binding domain-like"/>
    <property type="match status" value="1"/>
</dbReference>
<gene>
    <name evidence="1" type="ORF">EGH21_04805</name>
</gene>
<name>A0AAW4PQ56_9EURY</name>
<dbReference type="AlphaFoldDB" id="A0AAW4PQ56"/>
<dbReference type="EMBL" id="RKLR01000002">
    <property type="protein sequence ID" value="MBX0322349.1"/>
    <property type="molecule type" value="Genomic_DNA"/>
</dbReference>
<evidence type="ECO:0000313" key="1">
    <source>
        <dbReference type="EMBL" id="MBX0322349.1"/>
    </source>
</evidence>
<dbReference type="Proteomes" id="UP001430377">
    <property type="component" value="Unassembled WGS sequence"/>
</dbReference>
<dbReference type="RefSeq" id="WP_220617353.1">
    <property type="nucleotide sequence ID" value="NZ_RKLR01000002.1"/>
</dbReference>
<comment type="caution">
    <text evidence="1">The sequence shown here is derived from an EMBL/GenBank/DDBJ whole genome shotgun (WGS) entry which is preliminary data.</text>
</comment>
<proteinExistence type="predicted"/>
<protein>
    <submittedName>
        <fullName evidence="1">Uncharacterized protein</fullName>
    </submittedName>
</protein>
<dbReference type="InterPro" id="IPR055807">
    <property type="entry name" value="DUF7383"/>
</dbReference>